<organism evidence="1">
    <name type="scientific">Edafosvirus sp</name>
    <dbReference type="NCBI Taxonomy" id="2487765"/>
    <lineage>
        <taxon>Viruses</taxon>
        <taxon>Varidnaviria</taxon>
        <taxon>Bamfordvirae</taxon>
        <taxon>Nucleocytoviricota</taxon>
        <taxon>Megaviricetes</taxon>
        <taxon>Imitervirales</taxon>
        <taxon>Mimiviridae</taxon>
        <taxon>Klosneuvirinae</taxon>
    </lineage>
</organism>
<name>A0A3G4ZS32_9VIRU</name>
<reference evidence="1" key="1">
    <citation type="submission" date="2018-10" db="EMBL/GenBank/DDBJ databases">
        <title>Hidden diversity of soil giant viruses.</title>
        <authorList>
            <person name="Schulz F."/>
            <person name="Alteio L."/>
            <person name="Goudeau D."/>
            <person name="Ryan E.M."/>
            <person name="Malmstrom R.R."/>
            <person name="Blanchard J."/>
            <person name="Woyke T."/>
        </authorList>
    </citation>
    <scope>NUCLEOTIDE SEQUENCE</scope>
    <source>
        <strain evidence="1">EDV1</strain>
    </source>
</reference>
<accession>A0A3G4ZS32</accession>
<gene>
    <name evidence="1" type="ORF">Edafosvirus1_16</name>
</gene>
<dbReference type="SUPFAM" id="SSF49599">
    <property type="entry name" value="TRAF domain-like"/>
    <property type="match status" value="1"/>
</dbReference>
<sequence length="166" mass="19525">MGSSHTMNQYIETWIYNTECGGQSAMEQEYDTEYIVLSSDTLSETKEKSLKKCHDYNVNRDYRSISIQYTKTNFDLQKGGNVYVLKRHIQDGSSNQTRAIEFFNKIPTLNYTIIKKYYSPPITFGRYGYKYKITYTLDHYIIDKNDKGQLYLKLIKENVVAINQKN</sequence>
<proteinExistence type="predicted"/>
<dbReference type="EMBL" id="MK072066">
    <property type="protein sequence ID" value="AYV77685.1"/>
    <property type="molecule type" value="Genomic_DNA"/>
</dbReference>
<evidence type="ECO:0000313" key="1">
    <source>
        <dbReference type="EMBL" id="AYV77685.1"/>
    </source>
</evidence>
<protein>
    <submittedName>
        <fullName evidence="1">Uncharacterized protein</fullName>
    </submittedName>
</protein>